<name>A0A6I4XKC9_ENTGA</name>
<gene>
    <name evidence="2" type="ORF">GTI89_14135</name>
</gene>
<dbReference type="AlphaFoldDB" id="A0A6I4XKC9"/>
<evidence type="ECO:0000256" key="1">
    <source>
        <dbReference type="SAM" id="Phobius"/>
    </source>
</evidence>
<keyword evidence="1" id="KW-1133">Transmembrane helix</keyword>
<proteinExistence type="predicted"/>
<keyword evidence="1" id="KW-0812">Transmembrane</keyword>
<evidence type="ECO:0008006" key="4">
    <source>
        <dbReference type="Google" id="ProtNLM"/>
    </source>
</evidence>
<dbReference type="GeneID" id="91576756"/>
<evidence type="ECO:0000313" key="3">
    <source>
        <dbReference type="Proteomes" id="UP000439965"/>
    </source>
</evidence>
<reference evidence="2 3" key="1">
    <citation type="submission" date="2019-04" db="EMBL/GenBank/DDBJ databases">
        <title>Step-wise assembly of the neonatal virome modulated by breast feeding.</title>
        <authorList>
            <person name="Liang G."/>
            <person name="Bushman F."/>
        </authorList>
    </citation>
    <scope>NUCLEOTIDE SEQUENCE [LARGE SCALE GENOMIC DNA]</scope>
    <source>
        <strain evidence="2 3">E3404</strain>
    </source>
</reference>
<dbReference type="EMBL" id="WVTI01000016">
    <property type="protein sequence ID" value="MXS27196.1"/>
    <property type="molecule type" value="Genomic_DNA"/>
</dbReference>
<dbReference type="Proteomes" id="UP000439965">
    <property type="component" value="Unassembled WGS sequence"/>
</dbReference>
<feature type="transmembrane region" description="Helical" evidence="1">
    <location>
        <begin position="13"/>
        <end position="31"/>
    </location>
</feature>
<comment type="caution">
    <text evidence="2">The sequence shown here is derived from an EMBL/GenBank/DDBJ whole genome shotgun (WGS) entry which is preliminary data.</text>
</comment>
<organism evidence="2 3">
    <name type="scientific">Enterococcus gallinarum</name>
    <dbReference type="NCBI Taxonomy" id="1353"/>
    <lineage>
        <taxon>Bacteria</taxon>
        <taxon>Bacillati</taxon>
        <taxon>Bacillota</taxon>
        <taxon>Bacilli</taxon>
        <taxon>Lactobacillales</taxon>
        <taxon>Enterococcaceae</taxon>
        <taxon>Enterococcus</taxon>
    </lineage>
</organism>
<dbReference type="RefSeq" id="WP_086299670.1">
    <property type="nucleotide sequence ID" value="NZ_CABGTZ010000012.1"/>
</dbReference>
<evidence type="ECO:0000313" key="2">
    <source>
        <dbReference type="EMBL" id="MXS27196.1"/>
    </source>
</evidence>
<keyword evidence="1" id="KW-0472">Membrane</keyword>
<sequence>MDVEDSQGEVFSMLFYCLTVLAFLSVVVFGYQLQTITTYRQQVNYQIERKGGLTAEAVSELKDYSTKQFHGWYTVESPSLGKKAAFGDTVAYTIKATYPVLFLPDNISVKIGIEGQAPSQVR</sequence>
<protein>
    <recommendedName>
        <fullName evidence="4">DUF4320 family protein</fullName>
    </recommendedName>
</protein>
<accession>A0A6I4XKC9</accession>